<dbReference type="AlphaFoldDB" id="A0A9D4ZAQ0"/>
<sequence>MTETQIDDSLDEIEDPRLEKIEEIVSEILHEVSRNRVEGYAALRSDVLDAIHRLKDTIDERETNIDDIQVSKLE</sequence>
<proteinExistence type="predicted"/>
<comment type="caution">
    <text evidence="1">The sequence shown here is derived from an EMBL/GenBank/DDBJ whole genome shotgun (WGS) entry which is preliminary data.</text>
</comment>
<keyword evidence="2" id="KW-1185">Reference proteome</keyword>
<dbReference type="Proteomes" id="UP000886520">
    <property type="component" value="Chromosome 17"/>
</dbReference>
<reference evidence="1" key="1">
    <citation type="submission" date="2021-01" db="EMBL/GenBank/DDBJ databases">
        <title>Adiantum capillus-veneris genome.</title>
        <authorList>
            <person name="Fang Y."/>
            <person name="Liao Q."/>
        </authorList>
    </citation>
    <scope>NUCLEOTIDE SEQUENCE</scope>
    <source>
        <strain evidence="1">H3</strain>
        <tissue evidence="1">Leaf</tissue>
    </source>
</reference>
<accession>A0A9D4ZAQ0</accession>
<evidence type="ECO:0000313" key="2">
    <source>
        <dbReference type="Proteomes" id="UP000886520"/>
    </source>
</evidence>
<gene>
    <name evidence="1" type="ORF">GOP47_0017378</name>
</gene>
<protein>
    <submittedName>
        <fullName evidence="1">Uncharacterized protein</fullName>
    </submittedName>
</protein>
<name>A0A9D4ZAQ0_ADICA</name>
<dbReference type="EMBL" id="JABFUD020000017">
    <property type="protein sequence ID" value="KAI5066850.1"/>
    <property type="molecule type" value="Genomic_DNA"/>
</dbReference>
<evidence type="ECO:0000313" key="1">
    <source>
        <dbReference type="EMBL" id="KAI5066850.1"/>
    </source>
</evidence>
<organism evidence="1 2">
    <name type="scientific">Adiantum capillus-veneris</name>
    <name type="common">Maidenhair fern</name>
    <dbReference type="NCBI Taxonomy" id="13818"/>
    <lineage>
        <taxon>Eukaryota</taxon>
        <taxon>Viridiplantae</taxon>
        <taxon>Streptophyta</taxon>
        <taxon>Embryophyta</taxon>
        <taxon>Tracheophyta</taxon>
        <taxon>Polypodiopsida</taxon>
        <taxon>Polypodiidae</taxon>
        <taxon>Polypodiales</taxon>
        <taxon>Pteridineae</taxon>
        <taxon>Pteridaceae</taxon>
        <taxon>Vittarioideae</taxon>
        <taxon>Adiantum</taxon>
    </lineage>
</organism>